<feature type="region of interest" description="Disordered" evidence="1">
    <location>
        <begin position="211"/>
        <end position="307"/>
    </location>
</feature>
<organism evidence="4 5">
    <name type="scientific">Ophiocordyceps unilateralis</name>
    <name type="common">Zombie-ant fungus</name>
    <name type="synonym">Torrubia unilateralis</name>
    <dbReference type="NCBI Taxonomy" id="268505"/>
    <lineage>
        <taxon>Eukaryota</taxon>
        <taxon>Fungi</taxon>
        <taxon>Dikarya</taxon>
        <taxon>Ascomycota</taxon>
        <taxon>Pezizomycotina</taxon>
        <taxon>Sordariomycetes</taxon>
        <taxon>Hypocreomycetidae</taxon>
        <taxon>Hypocreales</taxon>
        <taxon>Ophiocordycipitaceae</taxon>
        <taxon>Ophiocordyceps</taxon>
    </lineage>
</organism>
<keyword evidence="2" id="KW-0472">Membrane</keyword>
<feature type="compositionally biased region" description="Low complexity" evidence="1">
    <location>
        <begin position="239"/>
        <end position="250"/>
    </location>
</feature>
<feature type="chain" id="PRO_5012428121" evidence="3">
    <location>
        <begin position="24"/>
        <end position="424"/>
    </location>
</feature>
<dbReference type="AlphaFoldDB" id="A0A2A9PN96"/>
<evidence type="ECO:0000256" key="3">
    <source>
        <dbReference type="SAM" id="SignalP"/>
    </source>
</evidence>
<feature type="region of interest" description="Disordered" evidence="1">
    <location>
        <begin position="159"/>
        <end position="194"/>
    </location>
</feature>
<comment type="caution">
    <text evidence="4">The sequence shown here is derived from an EMBL/GenBank/DDBJ whole genome shotgun (WGS) entry which is preliminary data.</text>
</comment>
<dbReference type="Proteomes" id="UP000037136">
    <property type="component" value="Unassembled WGS sequence"/>
</dbReference>
<gene>
    <name evidence="4" type="ORF">XA68_10716</name>
</gene>
<feature type="region of interest" description="Disordered" evidence="1">
    <location>
        <begin position="102"/>
        <end position="134"/>
    </location>
</feature>
<accession>A0A2A9PN96</accession>
<protein>
    <submittedName>
        <fullName evidence="4">Uncharacterized protein</fullName>
    </submittedName>
</protein>
<feature type="compositionally biased region" description="Polar residues" evidence="1">
    <location>
        <begin position="228"/>
        <end position="238"/>
    </location>
</feature>
<evidence type="ECO:0000313" key="5">
    <source>
        <dbReference type="Proteomes" id="UP000037136"/>
    </source>
</evidence>
<dbReference type="OrthoDB" id="4524805at2759"/>
<name>A0A2A9PN96_OPHUN</name>
<dbReference type="EMBL" id="LAZP02000012">
    <property type="protein sequence ID" value="PFH62965.1"/>
    <property type="molecule type" value="Genomic_DNA"/>
</dbReference>
<keyword evidence="3" id="KW-0732">Signal</keyword>
<evidence type="ECO:0000313" key="4">
    <source>
        <dbReference type="EMBL" id="PFH62965.1"/>
    </source>
</evidence>
<evidence type="ECO:0000256" key="1">
    <source>
        <dbReference type="SAM" id="MobiDB-lite"/>
    </source>
</evidence>
<keyword evidence="2" id="KW-0812">Transmembrane</keyword>
<feature type="compositionally biased region" description="Polar residues" evidence="1">
    <location>
        <begin position="103"/>
        <end position="113"/>
    </location>
</feature>
<feature type="region of interest" description="Disordered" evidence="1">
    <location>
        <begin position="388"/>
        <end position="424"/>
    </location>
</feature>
<evidence type="ECO:0000256" key="2">
    <source>
        <dbReference type="SAM" id="Phobius"/>
    </source>
</evidence>
<keyword evidence="2" id="KW-1133">Transmembrane helix</keyword>
<reference evidence="4 5" key="1">
    <citation type="journal article" date="2015" name="BMC Genomics">
        <title>Gene expression during zombie ant biting behavior reflects the complexity underlying fungal parasitic behavioral manipulation.</title>
        <authorList>
            <person name="de Bekker C."/>
            <person name="Ohm R.A."/>
            <person name="Loreto R.G."/>
            <person name="Sebastian A."/>
            <person name="Albert I."/>
            <person name="Merrow M."/>
            <person name="Brachmann A."/>
            <person name="Hughes D.P."/>
        </authorList>
    </citation>
    <scope>NUCLEOTIDE SEQUENCE [LARGE SCALE GENOMIC DNA]</scope>
    <source>
        <strain evidence="4 5">SC16a</strain>
    </source>
</reference>
<feature type="transmembrane region" description="Helical" evidence="2">
    <location>
        <begin position="39"/>
        <end position="62"/>
    </location>
</feature>
<sequence>MPFDAVILLLALAVHSLPTTATANQPSVSSRSSSDHLPAAVGAIFAAYGLSLVFVAITLLALAKKRRDHLRAEFDFSPDSAFPLQPIYAPYHNFPSPAVPNFSYPSPTRQDFGSPSPRLGPSPTSTASPPKPLQHEMAGQQLEDMYKHVMEHEAARLNGQDYVPSPSSPMPLTKEKPKPSHLTINEGEKPQSKAQGFLAAIRTPRKKTIKGVNISSPIMSPHPSPYPTQHSRQFSPVTPSSYAPSPSRSPRGPPSTGRHQLPLTPEISPHTIPSIDEHLDAYLDSEGGDSPQRHQPPIVGLPRSPKPGSCFPPVSSVPKLGNVRRPSAVREGGLLPLRAYDPEKLGANSSTTIQTVLERKEPEGPMTGRSPLTAASVPYSPYQPYTPCMPITPSLVTREDRKRMKKMMPKTPTTEMVKSTEEVW</sequence>
<proteinExistence type="predicted"/>
<reference evidence="4 5" key="2">
    <citation type="journal article" date="2017" name="Sci. Rep.">
        <title>Ant-infecting Ophiocordyceps genomes reveal a high diversity of potential behavioral manipulation genes and a possible major role for enterotoxins.</title>
        <authorList>
            <person name="de Bekker C."/>
            <person name="Ohm R.A."/>
            <person name="Evans H.C."/>
            <person name="Brachmann A."/>
            <person name="Hughes D.P."/>
        </authorList>
    </citation>
    <scope>NUCLEOTIDE SEQUENCE [LARGE SCALE GENOMIC DNA]</scope>
    <source>
        <strain evidence="4 5">SC16a</strain>
    </source>
</reference>
<feature type="signal peptide" evidence="3">
    <location>
        <begin position="1"/>
        <end position="23"/>
    </location>
</feature>
<keyword evidence="5" id="KW-1185">Reference proteome</keyword>